<dbReference type="GO" id="GO:0006887">
    <property type="term" value="P:exocytosis"/>
    <property type="evidence" value="ECO:0007669"/>
    <property type="project" value="InterPro"/>
</dbReference>
<dbReference type="GO" id="GO:0000145">
    <property type="term" value="C:exocyst"/>
    <property type="evidence" value="ECO:0007669"/>
    <property type="project" value="InterPro"/>
</dbReference>
<proteinExistence type="predicted"/>
<protein>
    <submittedName>
        <fullName evidence="1">Exocyst complex component Sec6</fullName>
    </submittedName>
</protein>
<dbReference type="Proteomes" id="UP000009168">
    <property type="component" value="Unassembled WGS sequence"/>
</dbReference>
<gene>
    <name evidence="1" type="ORF">TTHERM_00042640</name>
</gene>
<accession>Q22LV2</accession>
<evidence type="ECO:0000313" key="2">
    <source>
        <dbReference type="Proteomes" id="UP000009168"/>
    </source>
</evidence>
<dbReference type="HOGENOM" id="CLU_553802_0_0_1"/>
<dbReference type="InterPro" id="IPR010326">
    <property type="entry name" value="EXOC3/Sec6"/>
</dbReference>
<reference evidence="2" key="1">
    <citation type="journal article" date="2006" name="PLoS Biol.">
        <title>Macronuclear genome sequence of the ciliate Tetrahymena thermophila, a model eukaryote.</title>
        <authorList>
            <person name="Eisen J.A."/>
            <person name="Coyne R.S."/>
            <person name="Wu M."/>
            <person name="Wu D."/>
            <person name="Thiagarajan M."/>
            <person name="Wortman J.R."/>
            <person name="Badger J.H."/>
            <person name="Ren Q."/>
            <person name="Amedeo P."/>
            <person name="Jones K.M."/>
            <person name="Tallon L.J."/>
            <person name="Delcher A.L."/>
            <person name="Salzberg S.L."/>
            <person name="Silva J.C."/>
            <person name="Haas B.J."/>
            <person name="Majoros W.H."/>
            <person name="Farzad M."/>
            <person name="Carlton J.M."/>
            <person name="Smith R.K. Jr."/>
            <person name="Garg J."/>
            <person name="Pearlman R.E."/>
            <person name="Karrer K.M."/>
            <person name="Sun L."/>
            <person name="Manning G."/>
            <person name="Elde N.C."/>
            <person name="Turkewitz A.P."/>
            <person name="Asai D.J."/>
            <person name="Wilkes D.E."/>
            <person name="Wang Y."/>
            <person name="Cai H."/>
            <person name="Collins K."/>
            <person name="Stewart B.A."/>
            <person name="Lee S.R."/>
            <person name="Wilamowska K."/>
            <person name="Weinberg Z."/>
            <person name="Ruzzo W.L."/>
            <person name="Wloga D."/>
            <person name="Gaertig J."/>
            <person name="Frankel J."/>
            <person name="Tsao C.-C."/>
            <person name="Gorovsky M.A."/>
            <person name="Keeling P.J."/>
            <person name="Waller R.F."/>
            <person name="Patron N.J."/>
            <person name="Cherry J.M."/>
            <person name="Stover N.A."/>
            <person name="Krieger C.J."/>
            <person name="del Toro C."/>
            <person name="Ryder H.F."/>
            <person name="Williamson S.C."/>
            <person name="Barbeau R.A."/>
            <person name="Hamilton E.P."/>
            <person name="Orias E."/>
        </authorList>
    </citation>
    <scope>NUCLEOTIDE SEQUENCE [LARGE SCALE GENOMIC DNA]</scope>
    <source>
        <strain evidence="2">SB210</strain>
    </source>
</reference>
<dbReference type="OrthoDB" id="289912at2759"/>
<organism evidence="1 2">
    <name type="scientific">Tetrahymena thermophila (strain SB210)</name>
    <dbReference type="NCBI Taxonomy" id="312017"/>
    <lineage>
        <taxon>Eukaryota</taxon>
        <taxon>Sar</taxon>
        <taxon>Alveolata</taxon>
        <taxon>Ciliophora</taxon>
        <taxon>Intramacronucleata</taxon>
        <taxon>Oligohymenophorea</taxon>
        <taxon>Hymenostomatida</taxon>
        <taxon>Tetrahymenina</taxon>
        <taxon>Tetrahymenidae</taxon>
        <taxon>Tetrahymena</taxon>
    </lineage>
</organism>
<keyword evidence="2" id="KW-1185">Reference proteome</keyword>
<evidence type="ECO:0000313" key="1">
    <source>
        <dbReference type="EMBL" id="EAR86431.2"/>
    </source>
</evidence>
<dbReference type="EMBL" id="GG662720">
    <property type="protein sequence ID" value="EAR86431.2"/>
    <property type="molecule type" value="Genomic_DNA"/>
</dbReference>
<dbReference type="InParanoid" id="Q22LV2"/>
<dbReference type="RefSeq" id="XP_977268.2">
    <property type="nucleotide sequence ID" value="XM_972175.2"/>
</dbReference>
<dbReference type="KEGG" id="tet:TTHERM_00042640"/>
<dbReference type="AlphaFoldDB" id="Q22LV2"/>
<sequence length="722" mass="85260">MQKQQEKVLLQEKQDIKTNINICSNIQKDIQKLESEQTQLITQVQTNDINKLLKNINQLISNKNSKQDINNNDIIKLADTRFHMVNALRALNESVQYSLKQSKQISVLEENFLMKYFKDFENYGKLTSDESQIINKIVSLISNKENDENVQNQPELTKLIDQINESIKARFQAKTSQFTDTLSILNNINFIAEDMVIVQKYVAKCFPQEIKIFNIYEQQYRLNLEKRIQKDIENENVLQQKYEIVTKLIEWISSYEQQIIKVDGQPLEFSYIKSKLMKFMPFFQDHMRQVTINFFQGSLQEDFFKLTIEQLDRSIEEGFKIDLNFGIDSFNFLNKQIDTICGKLEVNQFIEWIRQISQIFQLTFIDQEKEIISKQVSQIQIKIQQLSSSDTKKINKNSNEFSEDTKQVQRECNLIIARITTIVNLLQQCQHFSLDTLKLSLSHYSNKCEEYFIQRITKIFNQDIRLKFKQFSDFLISQIVLIISDQLYYCFAPHLFEQSISEQDFDLNLTISSQVESNILLLIEKVDQYLKLIKKNLNLQNFVYLSLSKLLIQNMINLYWNQIFEEVKEEYEDQQDIIQLIYQISVCIIQELSPNSKKNNQIKVTSLFSPNNNFELLAKRIENDLEILSNYLNNSSLISFSKSSIQNYINQFNVFIKSIQTQSSKLKEIITPIKFAFQSEISLQIFDTIIRMRQEISKDDKDELQKAYQKTIIQNDKDKNIS</sequence>
<dbReference type="Pfam" id="PF06046">
    <property type="entry name" value="Sec6"/>
    <property type="match status" value="1"/>
</dbReference>
<dbReference type="GeneID" id="7841473"/>
<name>Q22LV2_TETTS</name>